<comment type="similarity">
    <text evidence="1 3">Belongs to the enoyl-CoA hydratase/isomerase family.</text>
</comment>
<dbReference type="CDD" id="cd06558">
    <property type="entry name" value="crotonase-like"/>
    <property type="match status" value="1"/>
</dbReference>
<dbReference type="InterPro" id="IPR014748">
    <property type="entry name" value="Enoyl-CoA_hydra_C"/>
</dbReference>
<gene>
    <name evidence="4" type="ORF">FEZ33_06445</name>
</gene>
<name>A0A5R9DUX0_9LACT</name>
<evidence type="ECO:0000256" key="1">
    <source>
        <dbReference type="ARBA" id="ARBA00005254"/>
    </source>
</evidence>
<dbReference type="PANTHER" id="PTHR11941">
    <property type="entry name" value="ENOYL-COA HYDRATASE-RELATED"/>
    <property type="match status" value="1"/>
</dbReference>
<dbReference type="Gene3D" id="1.10.12.10">
    <property type="entry name" value="Lyase 2-enoyl-coa Hydratase, Chain A, domain 2"/>
    <property type="match status" value="1"/>
</dbReference>
<dbReference type="GO" id="GO:0006635">
    <property type="term" value="P:fatty acid beta-oxidation"/>
    <property type="evidence" value="ECO:0007669"/>
    <property type="project" value="TreeGrafter"/>
</dbReference>
<protein>
    <submittedName>
        <fullName evidence="4">Crotonase</fullName>
    </submittedName>
</protein>
<dbReference type="GO" id="GO:0016836">
    <property type="term" value="F:hydro-lyase activity"/>
    <property type="evidence" value="ECO:0007669"/>
    <property type="project" value="UniProtKB-ARBA"/>
</dbReference>
<dbReference type="PROSITE" id="PS00166">
    <property type="entry name" value="ENOYL_COA_HYDRATASE"/>
    <property type="match status" value="1"/>
</dbReference>
<dbReference type="SUPFAM" id="SSF52096">
    <property type="entry name" value="ClpP/crotonase"/>
    <property type="match status" value="1"/>
</dbReference>
<evidence type="ECO:0000313" key="4">
    <source>
        <dbReference type="EMBL" id="TLQ41180.1"/>
    </source>
</evidence>
<dbReference type="Gene3D" id="3.90.226.10">
    <property type="entry name" value="2-enoyl-CoA Hydratase, Chain A, domain 1"/>
    <property type="match status" value="1"/>
</dbReference>
<sequence length="261" mass="27877">MNSYNKLMIEVKDRIGYLTINQPKALNALDSEVLQELNTALTEIESNEAIQVLIVTGAGEKAFVAGANIKEMSQKNPIEGKEFSELGNAVFAKLSKLPQPTIAAVNGFALGGGSELALACDMRIVSETMKIGQPEVSLGIIPGFGGTQRLSRLVGVAKAKELIFTGKNIKADEAEKIGLVNKVVAPEALLTEAETLAQAILKNAPFAVQQAKVVIDKGLEMPLDHALTLEADVFGLCFATEDQTEGMSAFIEKRSSKFKGQ</sequence>
<dbReference type="Pfam" id="PF00378">
    <property type="entry name" value="ECH_1"/>
    <property type="match status" value="1"/>
</dbReference>
<dbReference type="EMBL" id="VBSP01000019">
    <property type="protein sequence ID" value="TLQ41180.1"/>
    <property type="molecule type" value="Genomic_DNA"/>
</dbReference>
<keyword evidence="2" id="KW-0456">Lyase</keyword>
<dbReference type="OrthoDB" id="9775794at2"/>
<dbReference type="InterPro" id="IPR029045">
    <property type="entry name" value="ClpP/crotonase-like_dom_sf"/>
</dbReference>
<dbReference type="FunFam" id="3.90.226.10:FF:000009">
    <property type="entry name" value="Carnitinyl-CoA dehydratase"/>
    <property type="match status" value="1"/>
</dbReference>
<reference evidence="4 5" key="1">
    <citation type="submission" date="2019-05" db="EMBL/GenBank/DDBJ databases">
        <title>The metagenome of a microbial culture collection derived from dairy environment covers the genomic content of the human microbiome.</title>
        <authorList>
            <person name="Roder T."/>
            <person name="Wuthrich D."/>
            <person name="Sattari Z."/>
            <person name="Von Ah U."/>
            <person name="Bar C."/>
            <person name="Ronchi F."/>
            <person name="Macpherson A.J."/>
            <person name="Ganal-Vonarburg S.C."/>
            <person name="Bruggmann R."/>
            <person name="Vergeres G."/>
        </authorList>
    </citation>
    <scope>NUCLEOTIDE SEQUENCE [LARGE SCALE GENOMIC DNA]</scope>
    <source>
        <strain evidence="4 5">FAM 24227</strain>
    </source>
</reference>
<dbReference type="RefSeq" id="WP_138404583.1">
    <property type="nucleotide sequence ID" value="NZ_VBSP01000019.1"/>
</dbReference>
<evidence type="ECO:0000313" key="5">
    <source>
        <dbReference type="Proteomes" id="UP000306420"/>
    </source>
</evidence>
<proteinExistence type="inferred from homology"/>
<dbReference type="InterPro" id="IPR018376">
    <property type="entry name" value="Enoyl-CoA_hyd/isom_CS"/>
</dbReference>
<dbReference type="FunFam" id="1.10.12.10:FF:000001">
    <property type="entry name" value="Probable enoyl-CoA hydratase, mitochondrial"/>
    <property type="match status" value="1"/>
</dbReference>
<dbReference type="PANTHER" id="PTHR11941:SF54">
    <property type="entry name" value="ENOYL-COA HYDRATASE, MITOCHONDRIAL"/>
    <property type="match status" value="1"/>
</dbReference>
<evidence type="ECO:0000256" key="3">
    <source>
        <dbReference type="RuleBase" id="RU003707"/>
    </source>
</evidence>
<evidence type="ECO:0000256" key="2">
    <source>
        <dbReference type="ARBA" id="ARBA00023239"/>
    </source>
</evidence>
<accession>A0A5R9DUX0</accession>
<comment type="caution">
    <text evidence="4">The sequence shown here is derived from an EMBL/GenBank/DDBJ whole genome shotgun (WGS) entry which is preliminary data.</text>
</comment>
<organism evidence="4 5">
    <name type="scientific">Ruoffia tabacinasalis</name>
    <dbReference type="NCBI Taxonomy" id="87458"/>
    <lineage>
        <taxon>Bacteria</taxon>
        <taxon>Bacillati</taxon>
        <taxon>Bacillota</taxon>
        <taxon>Bacilli</taxon>
        <taxon>Lactobacillales</taxon>
        <taxon>Aerococcaceae</taxon>
        <taxon>Ruoffia</taxon>
    </lineage>
</organism>
<dbReference type="AlphaFoldDB" id="A0A5R9DUX0"/>
<dbReference type="Proteomes" id="UP000306420">
    <property type="component" value="Unassembled WGS sequence"/>
</dbReference>
<dbReference type="InterPro" id="IPR001753">
    <property type="entry name" value="Enoyl-CoA_hydra/iso"/>
</dbReference>